<keyword evidence="6" id="KW-0812">Transmembrane</keyword>
<evidence type="ECO:0000313" key="8">
    <source>
        <dbReference type="EMBL" id="MDL2406142.1"/>
    </source>
</evidence>
<evidence type="ECO:0000256" key="3">
    <source>
        <dbReference type="ARBA" id="ARBA00022729"/>
    </source>
</evidence>
<dbReference type="Pfam" id="PF10502">
    <property type="entry name" value="Peptidase_S26"/>
    <property type="match status" value="1"/>
</dbReference>
<proteinExistence type="inferred from homology"/>
<protein>
    <submittedName>
        <fullName evidence="8">Conjugative transfer signal peptidase TraF</fullName>
    </submittedName>
</protein>
<keyword evidence="9" id="KW-1185">Reference proteome</keyword>
<organism evidence="8 9">
    <name type="scientific">Rhizobium calliandrae</name>
    <dbReference type="NCBI Taxonomy" id="1312182"/>
    <lineage>
        <taxon>Bacteria</taxon>
        <taxon>Pseudomonadati</taxon>
        <taxon>Pseudomonadota</taxon>
        <taxon>Alphaproteobacteria</taxon>
        <taxon>Hyphomicrobiales</taxon>
        <taxon>Rhizobiaceae</taxon>
        <taxon>Rhizobium/Agrobacterium group</taxon>
        <taxon>Rhizobium</taxon>
    </lineage>
</organism>
<dbReference type="EMBL" id="JARFYN010000011">
    <property type="protein sequence ID" value="MDL2406142.1"/>
    <property type="molecule type" value="Genomic_DNA"/>
</dbReference>
<keyword evidence="5" id="KW-0184">Conjugation</keyword>
<comment type="caution">
    <text evidence="8">The sequence shown here is derived from an EMBL/GenBank/DDBJ whole genome shotgun (WGS) entry which is preliminary data.</text>
</comment>
<dbReference type="InterPro" id="IPR036286">
    <property type="entry name" value="LexA/Signal_pep-like_sf"/>
</dbReference>
<dbReference type="SUPFAM" id="SSF51306">
    <property type="entry name" value="LexA/Signal peptidase"/>
    <property type="match status" value="1"/>
</dbReference>
<evidence type="ECO:0000256" key="5">
    <source>
        <dbReference type="ARBA" id="ARBA00022971"/>
    </source>
</evidence>
<feature type="transmembrane region" description="Helical" evidence="6">
    <location>
        <begin position="12"/>
        <end position="38"/>
    </location>
</feature>
<keyword evidence="6" id="KW-0472">Membrane</keyword>
<evidence type="ECO:0000256" key="6">
    <source>
        <dbReference type="SAM" id="Phobius"/>
    </source>
</evidence>
<evidence type="ECO:0000256" key="1">
    <source>
        <dbReference type="ARBA" id="ARBA00004418"/>
    </source>
</evidence>
<dbReference type="InterPro" id="IPR019533">
    <property type="entry name" value="Peptidase_S26"/>
</dbReference>
<evidence type="ECO:0000259" key="7">
    <source>
        <dbReference type="Pfam" id="PF10502"/>
    </source>
</evidence>
<evidence type="ECO:0000256" key="2">
    <source>
        <dbReference type="ARBA" id="ARBA00005849"/>
    </source>
</evidence>
<accession>A0ABT7KD85</accession>
<comment type="subcellular location">
    <subcellularLocation>
        <location evidence="1">Periplasm</location>
    </subcellularLocation>
</comment>
<dbReference type="RefSeq" id="WP_285879196.1">
    <property type="nucleotide sequence ID" value="NZ_JARFYN010000011.1"/>
</dbReference>
<gene>
    <name evidence="8" type="primary">traF</name>
    <name evidence="8" type="ORF">PY650_10775</name>
</gene>
<dbReference type="Gene3D" id="2.10.109.10">
    <property type="entry name" value="Umud Fragment, subunit A"/>
    <property type="match status" value="1"/>
</dbReference>
<dbReference type="NCBIfam" id="NF010412">
    <property type="entry name" value="PRK13838.1"/>
    <property type="match status" value="1"/>
</dbReference>
<reference evidence="8" key="1">
    <citation type="submission" date="2023-06" db="EMBL/GenBank/DDBJ databases">
        <title>Phylogenetic Diversity of Rhizobium strains.</title>
        <authorList>
            <person name="Moura F.T."/>
            <person name="Helene L.C.F."/>
            <person name="Hungria M."/>
        </authorList>
    </citation>
    <scope>NUCLEOTIDE SEQUENCE</scope>
    <source>
        <strain evidence="8">CCGE524</strain>
    </source>
</reference>
<keyword evidence="3" id="KW-0732">Signal</keyword>
<evidence type="ECO:0000313" key="9">
    <source>
        <dbReference type="Proteomes" id="UP001172630"/>
    </source>
</evidence>
<dbReference type="Proteomes" id="UP001172630">
    <property type="component" value="Unassembled WGS sequence"/>
</dbReference>
<evidence type="ECO:0000256" key="4">
    <source>
        <dbReference type="ARBA" id="ARBA00022764"/>
    </source>
</evidence>
<dbReference type="NCBIfam" id="TIGR02771">
    <property type="entry name" value="TraF_Ti"/>
    <property type="match status" value="1"/>
</dbReference>
<comment type="similarity">
    <text evidence="2">Belongs to the peptidase S26C family.</text>
</comment>
<keyword evidence="6" id="KW-1133">Transmembrane helix</keyword>
<dbReference type="InterPro" id="IPR014139">
    <property type="entry name" value="Peptidase_S26C_TraF"/>
</dbReference>
<keyword evidence="4" id="KW-0574">Periplasm</keyword>
<feature type="domain" description="Peptidase S26" evidence="7">
    <location>
        <begin position="21"/>
        <end position="183"/>
    </location>
</feature>
<sequence length="188" mass="20089">MKKAIRPHHRVLRIGHTGLVVPCILATLVTFIFAAFVAGRLRINMTPSEPLGLWRIADPDRPIVAGDRVFICPPQTTAFSAGLRLGYLRRGLCPGGYAALIKTVIAFAGDRIEIGPAVRVNGVEIVGSALRPIDGKGRPLAPTPGGIVPPAEVFLFSRYPASWDSRYFGPVPASGILGLAQEVLTYAP</sequence>
<name>A0ABT7KD85_9HYPH</name>